<dbReference type="RefSeq" id="XP_047844379.1">
    <property type="nucleotide sequence ID" value="XM_047988384.1"/>
</dbReference>
<dbReference type="InterPro" id="IPR013882">
    <property type="entry name" value="Ctp1_C"/>
</dbReference>
<dbReference type="Pfam" id="PF08573">
    <property type="entry name" value="SAE2"/>
    <property type="match status" value="1"/>
</dbReference>
<evidence type="ECO:0000256" key="4">
    <source>
        <dbReference type="SAM" id="Coils"/>
    </source>
</evidence>
<keyword evidence="3" id="KW-0539">Nucleus</keyword>
<dbReference type="PANTHER" id="PTHR15107:SF0">
    <property type="entry name" value="DNA ENDONUCLEASE ACTIVATOR CTP1 C-TERMINAL DOMAIN-CONTAINING PROTEIN"/>
    <property type="match status" value="1"/>
</dbReference>
<feature type="region of interest" description="Disordered" evidence="5">
    <location>
        <begin position="167"/>
        <end position="344"/>
    </location>
</feature>
<feature type="domain" description="DNA endonuclease activator Ctp1 C-terminal" evidence="6">
    <location>
        <begin position="550"/>
        <end position="663"/>
    </location>
</feature>
<feature type="compositionally biased region" description="Polar residues" evidence="5">
    <location>
        <begin position="482"/>
        <end position="512"/>
    </location>
</feature>
<gene>
    <name evidence="7" type="ORF">JDV02_006946</name>
</gene>
<evidence type="ECO:0000313" key="7">
    <source>
        <dbReference type="EMBL" id="UNI20898.1"/>
    </source>
</evidence>
<feature type="region of interest" description="Disordered" evidence="5">
    <location>
        <begin position="63"/>
        <end position="86"/>
    </location>
</feature>
<evidence type="ECO:0000256" key="1">
    <source>
        <dbReference type="ARBA" id="ARBA00004123"/>
    </source>
</evidence>
<dbReference type="GO" id="GO:0005634">
    <property type="term" value="C:nucleus"/>
    <property type="evidence" value="ECO:0007669"/>
    <property type="project" value="UniProtKB-SubCell"/>
</dbReference>
<keyword evidence="8" id="KW-1185">Reference proteome</keyword>
<feature type="compositionally biased region" description="Polar residues" evidence="5">
    <location>
        <begin position="176"/>
        <end position="212"/>
    </location>
</feature>
<evidence type="ECO:0000256" key="2">
    <source>
        <dbReference type="ARBA" id="ARBA00022763"/>
    </source>
</evidence>
<dbReference type="AlphaFoldDB" id="A0A9Q8VCP8"/>
<evidence type="ECO:0000313" key="8">
    <source>
        <dbReference type="Proteomes" id="UP000829364"/>
    </source>
</evidence>
<feature type="coiled-coil region" evidence="4">
    <location>
        <begin position="107"/>
        <end position="134"/>
    </location>
</feature>
<feature type="region of interest" description="Disordered" evidence="5">
    <location>
        <begin position="440"/>
        <end position="534"/>
    </location>
</feature>
<evidence type="ECO:0000256" key="3">
    <source>
        <dbReference type="ARBA" id="ARBA00023242"/>
    </source>
</evidence>
<dbReference type="InterPro" id="IPR033316">
    <property type="entry name" value="RBBP8-like"/>
</dbReference>
<protein>
    <recommendedName>
        <fullName evidence="6">DNA endonuclease activator Ctp1 C-terminal domain-containing protein</fullName>
    </recommendedName>
</protein>
<evidence type="ECO:0000256" key="5">
    <source>
        <dbReference type="SAM" id="MobiDB-lite"/>
    </source>
</evidence>
<dbReference type="GeneID" id="72068895"/>
<dbReference type="Proteomes" id="UP000829364">
    <property type="component" value="Chromosome 6"/>
</dbReference>
<keyword evidence="2" id="KW-0227">DNA damage</keyword>
<organism evidence="7 8">
    <name type="scientific">Purpureocillium takamizusanense</name>
    <dbReference type="NCBI Taxonomy" id="2060973"/>
    <lineage>
        <taxon>Eukaryota</taxon>
        <taxon>Fungi</taxon>
        <taxon>Dikarya</taxon>
        <taxon>Ascomycota</taxon>
        <taxon>Pezizomycotina</taxon>
        <taxon>Sordariomycetes</taxon>
        <taxon>Hypocreomycetidae</taxon>
        <taxon>Hypocreales</taxon>
        <taxon>Ophiocordycipitaceae</taxon>
        <taxon>Purpureocillium</taxon>
    </lineage>
</organism>
<dbReference type="OrthoDB" id="5801062at2759"/>
<feature type="compositionally biased region" description="Basic and acidic residues" evidence="5">
    <location>
        <begin position="317"/>
        <end position="332"/>
    </location>
</feature>
<dbReference type="GO" id="GO:0003684">
    <property type="term" value="F:damaged DNA binding"/>
    <property type="evidence" value="ECO:0007669"/>
    <property type="project" value="TreeGrafter"/>
</dbReference>
<accession>A0A9Q8VCP8</accession>
<evidence type="ECO:0000259" key="6">
    <source>
        <dbReference type="Pfam" id="PF08573"/>
    </source>
</evidence>
<reference evidence="7" key="1">
    <citation type="submission" date="2021-11" db="EMBL/GenBank/DDBJ databases">
        <title>Purpureocillium_takamizusanense_genome.</title>
        <authorList>
            <person name="Nguyen N.-H."/>
        </authorList>
    </citation>
    <scope>NUCLEOTIDE SEQUENCE</scope>
    <source>
        <strain evidence="7">PT3</strain>
    </source>
</reference>
<proteinExistence type="predicted"/>
<feature type="compositionally biased region" description="Basic and acidic residues" evidence="5">
    <location>
        <begin position="463"/>
        <end position="481"/>
    </location>
</feature>
<dbReference type="EMBL" id="CP086359">
    <property type="protein sequence ID" value="UNI20898.1"/>
    <property type="molecule type" value="Genomic_DNA"/>
</dbReference>
<keyword evidence="4" id="KW-0175">Coiled coil</keyword>
<dbReference type="KEGG" id="ptkz:JDV02_006946"/>
<name>A0A9Q8VCP8_9HYPO</name>
<sequence length="698" mass="76911">MTTHGASDPVMDATKPWFEFGRAILDGALQDACKRIDLLLATEQCADSSVADGELRNIRAKTDAGAAPVRSLGDQGLSFDEPPTSTAPLLLTPVPIVSPSKVDENSVATLQADNAQLRRRFNALSKNFKTARDALQRRKDEREKWIEHAAYLEGLIDAAEKEHGIRILPRRDQLAEPSTRTMTSTSDPSSKGKSTSEIDNGTTHVGNESPSAPRTAANPQEPVPGPLHSDSTQGDEEESAENLPPLPRQDVLDEVSIKQEPSSDVLVVVSERIIRKRKHEDISGPPVKSEPKEDSSPILSGGRYGVQTQESLDLDDIEKRMETPRKRKDQEHVSSSALDAAPRPHISFATPITAPARQPLLPQSAPRFVRSSALAPLSVNVRLARSAECKPRDTPRNKRHLGHAIGTLAEDGGVYGTNASGGKGYVTDSGAAGRLSTLLNSPSAAEDAVISRSTNKRRGAPSSDDRLPIPQRRELPFDKGAESTTRSPLAQPADTSRISLGSHTRVARNNSPPRKRQSMLAPSLRGKPPSELRLDDFKINPHANDGHDFAFAEVVRDKDDRACLPGCTDMHCCGKQFRALALSQRPDPPLTPAQRLEEQKLLEEYLGDYAYRIATMNREERDELWVEAKTQELANKYGKHRHRFSRMQSPPGFWNADFPSTQELEADKAEAAKRENQTVMERYREAMRPGGRWMFKDE</sequence>
<dbReference type="PANTHER" id="PTHR15107">
    <property type="entry name" value="RETINOBLASTOMA BINDING PROTEIN 8"/>
    <property type="match status" value="1"/>
</dbReference>
<dbReference type="GO" id="GO:0010792">
    <property type="term" value="P:DNA double-strand break processing involved in repair via single-strand annealing"/>
    <property type="evidence" value="ECO:0007669"/>
    <property type="project" value="TreeGrafter"/>
</dbReference>
<comment type="subcellular location">
    <subcellularLocation>
        <location evidence="1">Nucleus</location>
    </subcellularLocation>
</comment>